<organism evidence="1">
    <name type="scientific">Arion vulgaris</name>
    <dbReference type="NCBI Taxonomy" id="1028688"/>
    <lineage>
        <taxon>Eukaryota</taxon>
        <taxon>Metazoa</taxon>
        <taxon>Spiralia</taxon>
        <taxon>Lophotrochozoa</taxon>
        <taxon>Mollusca</taxon>
        <taxon>Gastropoda</taxon>
        <taxon>Heterobranchia</taxon>
        <taxon>Euthyneura</taxon>
        <taxon>Panpulmonata</taxon>
        <taxon>Eupulmonata</taxon>
        <taxon>Stylommatophora</taxon>
        <taxon>Helicina</taxon>
        <taxon>Arionoidea</taxon>
        <taxon>Arionidae</taxon>
        <taxon>Arion</taxon>
    </lineage>
</organism>
<name>A0A0B6XYG1_9EUPU</name>
<evidence type="ECO:0000313" key="2">
    <source>
        <dbReference type="EMBL" id="CEK48889.1"/>
    </source>
</evidence>
<gene>
    <name evidence="1" type="primary">ORF5535</name>
    <name evidence="2" type="synonym">ORF5536</name>
</gene>
<accession>A0A0B6XYG1</accession>
<dbReference type="EMBL" id="HACG01002023">
    <property type="protein sequence ID" value="CEK48888.1"/>
    <property type="molecule type" value="Transcribed_RNA"/>
</dbReference>
<reference evidence="1" key="1">
    <citation type="submission" date="2014-12" db="EMBL/GenBank/DDBJ databases">
        <title>Insight into the proteome of Arion vulgaris.</title>
        <authorList>
            <person name="Aradska J."/>
            <person name="Bulat T."/>
            <person name="Smidak R."/>
            <person name="Sarate P."/>
            <person name="Gangsoo J."/>
            <person name="Sialana F."/>
            <person name="Bilban M."/>
            <person name="Lubec G."/>
        </authorList>
    </citation>
    <scope>NUCLEOTIDE SEQUENCE</scope>
    <source>
        <tissue evidence="1">Skin</tissue>
    </source>
</reference>
<dbReference type="EMBL" id="HACG01002024">
    <property type="protein sequence ID" value="CEK48889.1"/>
    <property type="molecule type" value="Transcribed_RNA"/>
</dbReference>
<sequence>MIATDAICVYLYLRPMCLSVSDILSVSLMTSQSCCNIVNTTFSNTLEVIFSPGL</sequence>
<proteinExistence type="predicted"/>
<protein>
    <submittedName>
        <fullName evidence="1">Uncharacterized protein</fullName>
    </submittedName>
</protein>
<dbReference type="AlphaFoldDB" id="A0A0B6XYG1"/>
<evidence type="ECO:0000313" key="1">
    <source>
        <dbReference type="EMBL" id="CEK48888.1"/>
    </source>
</evidence>